<proteinExistence type="predicted"/>
<evidence type="ECO:0000256" key="3">
    <source>
        <dbReference type="ARBA" id="ARBA00022737"/>
    </source>
</evidence>
<evidence type="ECO:0000313" key="4">
    <source>
        <dbReference type="EMBL" id="CEM48570.1"/>
    </source>
</evidence>
<dbReference type="GO" id="GO:0006913">
    <property type="term" value="P:nucleocytoplasmic transport"/>
    <property type="evidence" value="ECO:0007669"/>
    <property type="project" value="TreeGrafter"/>
</dbReference>
<dbReference type="GO" id="GO:0048471">
    <property type="term" value="C:perinuclear region of cytoplasm"/>
    <property type="evidence" value="ECO:0007669"/>
    <property type="project" value="TreeGrafter"/>
</dbReference>
<dbReference type="PANTHER" id="PTHR24113">
    <property type="entry name" value="RAN GTPASE-ACTIVATING PROTEIN 1"/>
    <property type="match status" value="1"/>
</dbReference>
<dbReference type="PhylomeDB" id="A0A0G4HVW5"/>
<dbReference type="VEuPathDB" id="CryptoDB:Cvel_8901"/>
<dbReference type="AlphaFoldDB" id="A0A0G4HVW5"/>
<keyword evidence="3" id="KW-0677">Repeat</keyword>
<dbReference type="Pfam" id="PF13516">
    <property type="entry name" value="LRR_6"/>
    <property type="match status" value="3"/>
</dbReference>
<dbReference type="SUPFAM" id="SSF52047">
    <property type="entry name" value="RNI-like"/>
    <property type="match status" value="2"/>
</dbReference>
<dbReference type="InterPro" id="IPR032675">
    <property type="entry name" value="LRR_dom_sf"/>
</dbReference>
<dbReference type="Gene3D" id="3.80.10.10">
    <property type="entry name" value="Ribonuclease Inhibitor"/>
    <property type="match status" value="3"/>
</dbReference>
<evidence type="ECO:0000256" key="1">
    <source>
        <dbReference type="ARBA" id="ARBA00022468"/>
    </source>
</evidence>
<accession>A0A0G4HVW5</accession>
<protein>
    <submittedName>
        <fullName evidence="4">Uncharacterized protein</fullName>
    </submittedName>
</protein>
<evidence type="ECO:0000256" key="2">
    <source>
        <dbReference type="ARBA" id="ARBA00022614"/>
    </source>
</evidence>
<keyword evidence="1" id="KW-0343">GTPase activation</keyword>
<dbReference type="GO" id="GO:0005829">
    <property type="term" value="C:cytosol"/>
    <property type="evidence" value="ECO:0007669"/>
    <property type="project" value="TreeGrafter"/>
</dbReference>
<dbReference type="GO" id="GO:0005634">
    <property type="term" value="C:nucleus"/>
    <property type="evidence" value="ECO:0007669"/>
    <property type="project" value="TreeGrafter"/>
</dbReference>
<organism evidence="4">
    <name type="scientific">Chromera velia CCMP2878</name>
    <dbReference type="NCBI Taxonomy" id="1169474"/>
    <lineage>
        <taxon>Eukaryota</taxon>
        <taxon>Sar</taxon>
        <taxon>Alveolata</taxon>
        <taxon>Colpodellida</taxon>
        <taxon>Chromeraceae</taxon>
        <taxon>Chromera</taxon>
    </lineage>
</organism>
<reference evidence="4" key="1">
    <citation type="submission" date="2014-11" db="EMBL/GenBank/DDBJ databases">
        <authorList>
            <person name="Otto D Thomas"/>
            <person name="Naeem Raeece"/>
        </authorList>
    </citation>
    <scope>NUCLEOTIDE SEQUENCE</scope>
</reference>
<sequence length="980" mass="105583">MSQSDGRDPGPPLVGGGHEGIGILFGQRIESALSAVFGHARPTSEAISELASNREGFGLAWLLLQFINTGDCLLPLDSLDLSGFSLGSGKLDLLLSSLPSRPGVVESLACGPHVCKSACRSVLFGFLLRRSASLMEGSPSARLKSLNLSKCELYDTGGGIIQLFPPSLEHLDLSGNWLRNTSMTILSDALVLDRLPILLSLNLSDNPLGLSGIRELARGLSSRTRTLPLQSLKLARTRIRAEGVGALMEALKAKKTIALHTLDLAENEMSTEGVRHLSSAVSAGAVPNLRILILNHNFLTQPNPHRRDYAPLAEFLSTRALTELEVLDLGANFSFNGQGTTAATAVAQSFPNLRRLDMGEHMSSIELSAFASALGSDSERARPRPLEDLVVPVGGTITNAPNPENPVHVVPDPEGINGLASAVGAGHVSHLKSLKICWRWDLVRGAEFGVLTRSLVSGKVSDLRSLELEMAPTPNRPNISEGVWALADGIQGRKLPLLENLRLVMDRYLTDSVAMAALGRALGGGGCAGLQKVHLKWEEEGDEGAGGLAEGLGSEGLPSLRDLSFSFNCREGGADGCIALGQVLSVRKLPSLRRVGMECFPSETFCFLCEGLSRGEGLAPPVVVEIPPDDRSLGHFFDVQSLMKFAQTLRTGKLSGLRKLEVCCSFIMLSNPRHAALTAVGEALTSAESSLKWLEKLKIGEGDDYVAAILEGMSRGNAGLPSLRALQCNQAVCVEVPPDGPRSLAEVMRKTPCLRDLDVHFLYTMREGMQAFAATLSSPSVSALRRLTITFCVFDEADLVPELRNGPHQVAMISEAINSGHLRRLEELCVKTLARIEDFHTFCMALGSRKMPSLRRFRIIHTSSASWTDERWKVEGGRILSGVFMAERLPSLRTLEMRDAGLGDEGLKALTDAWMNRTPPPLQEVNLSCNALTGAVTPVLLPLLGSKCIPTLERIVLGGNSIDERSKRLLAQSYPDIFEF</sequence>
<dbReference type="GO" id="GO:0031267">
    <property type="term" value="F:small GTPase binding"/>
    <property type="evidence" value="ECO:0007669"/>
    <property type="project" value="TreeGrafter"/>
</dbReference>
<dbReference type="InterPro" id="IPR027038">
    <property type="entry name" value="RanGap"/>
</dbReference>
<gene>
    <name evidence="4" type="ORF">Cvel_8901</name>
</gene>
<name>A0A0G4HVW5_9ALVE</name>
<keyword evidence="2" id="KW-0433">Leucine-rich repeat</keyword>
<dbReference type="GO" id="GO:0005096">
    <property type="term" value="F:GTPase activator activity"/>
    <property type="evidence" value="ECO:0007669"/>
    <property type="project" value="UniProtKB-KW"/>
</dbReference>
<dbReference type="InterPro" id="IPR001611">
    <property type="entry name" value="Leu-rich_rpt"/>
</dbReference>
<dbReference type="EMBL" id="CDMZ01004078">
    <property type="protein sequence ID" value="CEM48570.1"/>
    <property type="molecule type" value="Genomic_DNA"/>
</dbReference>
<dbReference type="PANTHER" id="PTHR24113:SF12">
    <property type="entry name" value="RAN GTPASE-ACTIVATING PROTEIN 1"/>
    <property type="match status" value="1"/>
</dbReference>
<dbReference type="SMART" id="SM00368">
    <property type="entry name" value="LRR_RI"/>
    <property type="match status" value="7"/>
</dbReference>